<dbReference type="PANTHER" id="PTHR46268">
    <property type="entry name" value="STRESS RESPONSE PROTEIN NHAX"/>
    <property type="match status" value="1"/>
</dbReference>
<dbReference type="InterPro" id="IPR006015">
    <property type="entry name" value="Universal_stress_UspA"/>
</dbReference>
<evidence type="ECO:0000313" key="3">
    <source>
        <dbReference type="EMBL" id="SAL61800.1"/>
    </source>
</evidence>
<dbReference type="STRING" id="326474.AWB65_05651"/>
<evidence type="ECO:0000313" key="4">
    <source>
        <dbReference type="Proteomes" id="UP000054977"/>
    </source>
</evidence>
<organism evidence="3 4">
    <name type="scientific">Caballeronia humi</name>
    <dbReference type="NCBI Taxonomy" id="326474"/>
    <lineage>
        <taxon>Bacteria</taxon>
        <taxon>Pseudomonadati</taxon>
        <taxon>Pseudomonadota</taxon>
        <taxon>Betaproteobacteria</taxon>
        <taxon>Burkholderiales</taxon>
        <taxon>Burkholderiaceae</taxon>
        <taxon>Caballeronia</taxon>
    </lineage>
</organism>
<gene>
    <name evidence="3" type="ORF">AWB65_05651</name>
</gene>
<sequence>MTYKTLLVHIDDSRHSEARVDFAFDLARKFDAHVVGLYVVCQDLFRPLFNRDESLNLAENEAQHAAWRERAHEAFLGVAHRAGASAEWRAPAGPPLDVAALHARHADLLVLGQHDPEDPGSYVAKNFVEDVVMSSGVPAVILPYSGRINSFGDNVLIGWDGGRESARAVADALPILKRARFVEVVSVQRHQDDEAPAGIEVAAYLDRHQVRASFSSTSRASGANTGATLLSKASAVHADLLVLGAYGHTRAFERVLGGVTRTMLESMTIPVLMSH</sequence>
<name>A0A158J0F6_9BURK</name>
<keyword evidence="4" id="KW-1185">Reference proteome</keyword>
<dbReference type="RefSeq" id="WP_087660548.1">
    <property type="nucleotide sequence ID" value="NZ_FCNW02000049.1"/>
</dbReference>
<dbReference type="SUPFAM" id="SSF52402">
    <property type="entry name" value="Adenine nucleotide alpha hydrolases-like"/>
    <property type="match status" value="2"/>
</dbReference>
<accession>A0A158J0F6</accession>
<feature type="domain" description="UspA" evidence="2">
    <location>
        <begin position="3"/>
        <end position="142"/>
    </location>
</feature>
<comment type="caution">
    <text evidence="3">The sequence shown here is derived from an EMBL/GenBank/DDBJ whole genome shotgun (WGS) entry which is preliminary data.</text>
</comment>
<dbReference type="EMBL" id="FCNW02000049">
    <property type="protein sequence ID" value="SAL61800.1"/>
    <property type="molecule type" value="Genomic_DNA"/>
</dbReference>
<comment type="similarity">
    <text evidence="1">Belongs to the universal stress protein A family.</text>
</comment>
<dbReference type="PANTHER" id="PTHR46268:SF15">
    <property type="entry name" value="UNIVERSAL STRESS PROTEIN HP_0031"/>
    <property type="match status" value="1"/>
</dbReference>
<feature type="domain" description="UspA" evidence="2">
    <location>
        <begin position="154"/>
        <end position="273"/>
    </location>
</feature>
<dbReference type="Gene3D" id="3.40.50.12370">
    <property type="match status" value="1"/>
</dbReference>
<dbReference type="AlphaFoldDB" id="A0A158J0F6"/>
<evidence type="ECO:0000259" key="2">
    <source>
        <dbReference type="Pfam" id="PF00582"/>
    </source>
</evidence>
<dbReference type="OrthoDB" id="9804721at2"/>
<dbReference type="InterPro" id="IPR006016">
    <property type="entry name" value="UspA"/>
</dbReference>
<protein>
    <submittedName>
        <fullName evidence="3">Universal stress protein family protein</fullName>
    </submittedName>
</protein>
<dbReference type="Proteomes" id="UP000054977">
    <property type="component" value="Unassembled WGS sequence"/>
</dbReference>
<dbReference type="PRINTS" id="PR01438">
    <property type="entry name" value="UNVRSLSTRESS"/>
</dbReference>
<proteinExistence type="inferred from homology"/>
<evidence type="ECO:0000256" key="1">
    <source>
        <dbReference type="ARBA" id="ARBA00008791"/>
    </source>
</evidence>
<dbReference type="Pfam" id="PF00582">
    <property type="entry name" value="Usp"/>
    <property type="match status" value="2"/>
</dbReference>
<dbReference type="CDD" id="cd00293">
    <property type="entry name" value="USP-like"/>
    <property type="match status" value="2"/>
</dbReference>
<reference evidence="3" key="1">
    <citation type="submission" date="2016-01" db="EMBL/GenBank/DDBJ databases">
        <authorList>
            <person name="Peeters C."/>
        </authorList>
    </citation>
    <scope>NUCLEOTIDE SEQUENCE [LARGE SCALE GENOMIC DNA]</scope>
    <source>
        <strain evidence="3">LMG 22934</strain>
    </source>
</reference>